<feature type="compositionally biased region" description="Polar residues" evidence="1">
    <location>
        <begin position="153"/>
        <end position="173"/>
    </location>
</feature>
<feature type="region of interest" description="Disordered" evidence="1">
    <location>
        <begin position="152"/>
        <end position="173"/>
    </location>
</feature>
<gene>
    <name evidence="2" type="ORF">BDU57DRAFT_135379</name>
</gene>
<evidence type="ECO:0000256" key="1">
    <source>
        <dbReference type="SAM" id="MobiDB-lite"/>
    </source>
</evidence>
<proteinExistence type="predicted"/>
<dbReference type="EMBL" id="ML979133">
    <property type="protein sequence ID" value="KAF1919264.1"/>
    <property type="molecule type" value="Genomic_DNA"/>
</dbReference>
<dbReference type="AlphaFoldDB" id="A0A6A5QXB6"/>
<keyword evidence="3" id="KW-1185">Reference proteome</keyword>
<protein>
    <submittedName>
        <fullName evidence="2">Uncharacterized protein</fullName>
    </submittedName>
</protein>
<evidence type="ECO:0000313" key="3">
    <source>
        <dbReference type="Proteomes" id="UP000800096"/>
    </source>
</evidence>
<dbReference type="Proteomes" id="UP000800096">
    <property type="component" value="Unassembled WGS sequence"/>
</dbReference>
<accession>A0A6A5QXB6</accession>
<evidence type="ECO:0000313" key="2">
    <source>
        <dbReference type="EMBL" id="KAF1919264.1"/>
    </source>
</evidence>
<organism evidence="2 3">
    <name type="scientific">Ampelomyces quisqualis</name>
    <name type="common">Powdery mildew agent</name>
    <dbReference type="NCBI Taxonomy" id="50730"/>
    <lineage>
        <taxon>Eukaryota</taxon>
        <taxon>Fungi</taxon>
        <taxon>Dikarya</taxon>
        <taxon>Ascomycota</taxon>
        <taxon>Pezizomycotina</taxon>
        <taxon>Dothideomycetes</taxon>
        <taxon>Pleosporomycetidae</taxon>
        <taxon>Pleosporales</taxon>
        <taxon>Pleosporineae</taxon>
        <taxon>Phaeosphaeriaceae</taxon>
        <taxon>Ampelomyces</taxon>
    </lineage>
</organism>
<sequence>MFTTTAASVRNLAPRITFVSYHISSSPSWIFLCKHLCQNNSFVSTRSSSPRHLNYLVWRRGGYTPSRTPSLERPYLGICEPPEASCLLFTYLFILWVSESGKVGDVETLRFYQSLRFTRSTASISLGYEPRNMLVTKRTSILDGRTFAGRRQGATQQTIRRSSPTYTPLQTAY</sequence>
<name>A0A6A5QXB6_AMPQU</name>
<reference evidence="2" key="1">
    <citation type="journal article" date="2020" name="Stud. Mycol.">
        <title>101 Dothideomycetes genomes: a test case for predicting lifestyles and emergence of pathogens.</title>
        <authorList>
            <person name="Haridas S."/>
            <person name="Albert R."/>
            <person name="Binder M."/>
            <person name="Bloem J."/>
            <person name="Labutti K."/>
            <person name="Salamov A."/>
            <person name="Andreopoulos B."/>
            <person name="Baker S."/>
            <person name="Barry K."/>
            <person name="Bills G."/>
            <person name="Bluhm B."/>
            <person name="Cannon C."/>
            <person name="Castanera R."/>
            <person name="Culley D."/>
            <person name="Daum C."/>
            <person name="Ezra D."/>
            <person name="Gonzalez J."/>
            <person name="Henrissat B."/>
            <person name="Kuo A."/>
            <person name="Liang C."/>
            <person name="Lipzen A."/>
            <person name="Lutzoni F."/>
            <person name="Magnuson J."/>
            <person name="Mondo S."/>
            <person name="Nolan M."/>
            <person name="Ohm R."/>
            <person name="Pangilinan J."/>
            <person name="Park H.-J."/>
            <person name="Ramirez L."/>
            <person name="Alfaro M."/>
            <person name="Sun H."/>
            <person name="Tritt A."/>
            <person name="Yoshinaga Y."/>
            <person name="Zwiers L.-H."/>
            <person name="Turgeon B."/>
            <person name="Goodwin S."/>
            <person name="Spatafora J."/>
            <person name="Crous P."/>
            <person name="Grigoriev I."/>
        </authorList>
    </citation>
    <scope>NUCLEOTIDE SEQUENCE</scope>
    <source>
        <strain evidence="2">HMLAC05119</strain>
    </source>
</reference>